<gene>
    <name evidence="2" type="ORF">SAMN04488133_2401</name>
</gene>
<keyword evidence="3" id="KW-1185">Reference proteome</keyword>
<dbReference type="Pfam" id="PF24839">
    <property type="entry name" value="DUF7718"/>
    <property type="match status" value="1"/>
</dbReference>
<accession>A0A1H6ANL5</accession>
<dbReference type="InterPro" id="IPR056135">
    <property type="entry name" value="DUF7718"/>
</dbReference>
<protein>
    <recommendedName>
        <fullName evidence="1">DUF7718 domain-containing protein</fullName>
    </recommendedName>
</protein>
<sequence>MTDDEPRDYDRVYERDLPGPLRERICRDTDSGDVTRFVVQLEYFHDGEWQTVVRYDHDPESDFGHDVAEEGLHIDIYRDGRKFRSEFVTPPLPPAVALDHAEDHLAKNLQRFTERFEQWHGISNR</sequence>
<proteinExistence type="predicted"/>
<evidence type="ECO:0000313" key="3">
    <source>
        <dbReference type="Proteomes" id="UP000236740"/>
    </source>
</evidence>
<feature type="domain" description="DUF7718" evidence="1">
    <location>
        <begin position="10"/>
        <end position="121"/>
    </location>
</feature>
<dbReference type="OrthoDB" id="305538at2157"/>
<name>A0A1H6ANL5_9EURY</name>
<reference evidence="2 3" key="1">
    <citation type="submission" date="2016-10" db="EMBL/GenBank/DDBJ databases">
        <authorList>
            <person name="de Groot N.N."/>
        </authorList>
    </citation>
    <scope>NUCLEOTIDE SEQUENCE [LARGE SCALE GENOMIC DNA]</scope>
    <source>
        <strain evidence="2 3">CGMCC 1.10331</strain>
    </source>
</reference>
<dbReference type="EMBL" id="FNVN01000003">
    <property type="protein sequence ID" value="SEG49780.1"/>
    <property type="molecule type" value="Genomic_DNA"/>
</dbReference>
<evidence type="ECO:0000259" key="1">
    <source>
        <dbReference type="Pfam" id="PF24839"/>
    </source>
</evidence>
<dbReference type="Proteomes" id="UP000236740">
    <property type="component" value="Unassembled WGS sequence"/>
</dbReference>
<dbReference type="AlphaFoldDB" id="A0A1H6ANL5"/>
<evidence type="ECO:0000313" key="2">
    <source>
        <dbReference type="EMBL" id="SEG49780.1"/>
    </source>
</evidence>
<dbReference type="RefSeq" id="WP_200820903.1">
    <property type="nucleotide sequence ID" value="NZ_CP031311.1"/>
</dbReference>
<organism evidence="2 3">
    <name type="scientific">Halobellus limi</name>
    <dbReference type="NCBI Taxonomy" id="699433"/>
    <lineage>
        <taxon>Archaea</taxon>
        <taxon>Methanobacteriati</taxon>
        <taxon>Methanobacteriota</taxon>
        <taxon>Stenosarchaea group</taxon>
        <taxon>Halobacteria</taxon>
        <taxon>Halobacteriales</taxon>
        <taxon>Haloferacaceae</taxon>
        <taxon>Halobellus</taxon>
    </lineage>
</organism>
<dbReference type="GeneID" id="39858080"/>